<evidence type="ECO:0000256" key="4">
    <source>
        <dbReference type="ARBA" id="ARBA00022824"/>
    </source>
</evidence>
<evidence type="ECO:0000256" key="6">
    <source>
        <dbReference type="ARBA" id="ARBA00023136"/>
    </source>
</evidence>
<comment type="subcellular location">
    <subcellularLocation>
        <location evidence="1">Endoplasmic reticulum membrane</location>
        <topology evidence="1">Multi-pass membrane protein</topology>
    </subcellularLocation>
</comment>
<reference evidence="8" key="1">
    <citation type="journal article" date="2017" name="Nucleic Acids Res.">
        <title>Proteogenomics produces comprehensive and highly accurate protein-coding gene annotation in a complete genome assembly of Malassezia sympodialis.</title>
        <authorList>
            <person name="Zhu Y."/>
            <person name="Engstroem P.G."/>
            <person name="Tellgren-Roth C."/>
            <person name="Baudo C.D."/>
            <person name="Kennell J.C."/>
            <person name="Sun S."/>
            <person name="Billmyre R.B."/>
            <person name="Schroeder M.S."/>
            <person name="Andersson A."/>
            <person name="Holm T."/>
            <person name="Sigurgeirsson B."/>
            <person name="Wu G."/>
            <person name="Sankaranarayanan S.R."/>
            <person name="Siddharthan R."/>
            <person name="Sanyal K."/>
            <person name="Lundeberg J."/>
            <person name="Nystedt B."/>
            <person name="Boekhout T."/>
            <person name="Dawson T.L. Jr."/>
            <person name="Heitman J."/>
            <person name="Scheynius A."/>
            <person name="Lehtioe J."/>
        </authorList>
    </citation>
    <scope>NUCLEOTIDE SEQUENCE [LARGE SCALE GENOMIC DNA]</scope>
    <source>
        <strain evidence="8">ATCC 42132</strain>
    </source>
</reference>
<dbReference type="OrthoDB" id="10012212at2759"/>
<evidence type="ECO:0000256" key="5">
    <source>
        <dbReference type="ARBA" id="ARBA00022989"/>
    </source>
</evidence>
<protein>
    <submittedName>
        <fullName evidence="7">Similar to S.cerevisiae protein ENV10 (Protein proposed to be involved in vacuolar functions)</fullName>
    </submittedName>
</protein>
<name>M5E738_MALS4</name>
<dbReference type="GO" id="GO:0005789">
    <property type="term" value="C:endoplasmic reticulum membrane"/>
    <property type="evidence" value="ECO:0007669"/>
    <property type="project" value="UniProtKB-SubCell"/>
</dbReference>
<dbReference type="PANTHER" id="PTHR13505">
    <property type="entry name" value="TRANSMEMBRANE PROTEIN 208"/>
    <property type="match status" value="1"/>
</dbReference>
<organism evidence="7 8">
    <name type="scientific">Malassezia sympodialis (strain ATCC 42132)</name>
    <name type="common">Atopic eczema-associated yeast</name>
    <dbReference type="NCBI Taxonomy" id="1230383"/>
    <lineage>
        <taxon>Eukaryota</taxon>
        <taxon>Fungi</taxon>
        <taxon>Dikarya</taxon>
        <taxon>Basidiomycota</taxon>
        <taxon>Ustilaginomycotina</taxon>
        <taxon>Malasseziomycetes</taxon>
        <taxon>Malasseziales</taxon>
        <taxon>Malasseziaceae</taxon>
        <taxon>Malassezia</taxon>
    </lineage>
</organism>
<keyword evidence="8" id="KW-1185">Reference proteome</keyword>
<dbReference type="Proteomes" id="UP000186303">
    <property type="component" value="Chromosome 6"/>
</dbReference>
<dbReference type="OMA" id="YIATFFP"/>
<evidence type="ECO:0000256" key="1">
    <source>
        <dbReference type="ARBA" id="ARBA00004477"/>
    </source>
</evidence>
<keyword evidence="3" id="KW-0812">Transmembrane</keyword>
<keyword evidence="6" id="KW-0472">Membrane</keyword>
<dbReference type="HOGENOM" id="CLU_094308_1_1_1"/>
<accession>M5E738</accession>
<dbReference type="InterPro" id="IPR008506">
    <property type="entry name" value="SND2/TMEM208"/>
</dbReference>
<keyword evidence="5" id="KW-1133">Transmembrane helix</keyword>
<dbReference type="GO" id="GO:0006624">
    <property type="term" value="P:vacuolar protein processing"/>
    <property type="evidence" value="ECO:0007669"/>
    <property type="project" value="TreeGrafter"/>
</dbReference>
<gene>
    <name evidence="7" type="ORF">MSYG_3637</name>
</gene>
<evidence type="ECO:0000256" key="2">
    <source>
        <dbReference type="ARBA" id="ARBA00009950"/>
    </source>
</evidence>
<comment type="similarity">
    <text evidence="2">Belongs to the TMEM208 family.</text>
</comment>
<dbReference type="GO" id="GO:0005773">
    <property type="term" value="C:vacuole"/>
    <property type="evidence" value="ECO:0007669"/>
    <property type="project" value="GOC"/>
</dbReference>
<keyword evidence="4" id="KW-0256">Endoplasmic reticulum</keyword>
<dbReference type="KEGG" id="msym:MSY001_1198"/>
<dbReference type="RefSeq" id="XP_018739797.1">
    <property type="nucleotide sequence ID" value="XM_018886310.1"/>
</dbReference>
<evidence type="ECO:0000256" key="3">
    <source>
        <dbReference type="ARBA" id="ARBA00022692"/>
    </source>
</evidence>
<sequence length="177" mass="19542">MAKGAQKRIASTNARAVQTLALGFAISNTLYVLAQLVRYRSPRWPAAVLVPYLLTEAVAAGLAWQLVGMARHGADLAQAGLTAYMFDIVYITWFVHGTTALVSRHFWWTYLVIPLYALYLLYTHILAPYVLGRGRAPPQATHDKAPAASNEPALSKRQAKLQARQARGATVRQVRRA</sequence>
<dbReference type="AlphaFoldDB" id="M5E738"/>
<proteinExistence type="inferred from homology"/>
<dbReference type="PANTHER" id="PTHR13505:SF7">
    <property type="entry name" value="TRANSMEMBRANE PROTEIN 208"/>
    <property type="match status" value="1"/>
</dbReference>
<dbReference type="EMBL" id="LT671826">
    <property type="protein sequence ID" value="SHO79287.1"/>
    <property type="molecule type" value="Genomic_DNA"/>
</dbReference>
<dbReference type="VEuPathDB" id="FungiDB:MSYG_3637"/>
<evidence type="ECO:0000313" key="8">
    <source>
        <dbReference type="Proteomes" id="UP000186303"/>
    </source>
</evidence>
<evidence type="ECO:0000313" key="7">
    <source>
        <dbReference type="EMBL" id="SHO79287.1"/>
    </source>
</evidence>
<dbReference type="STRING" id="1230383.M5E738"/>
<dbReference type="Pfam" id="PF05620">
    <property type="entry name" value="TMEM208_SND2"/>
    <property type="match status" value="1"/>
</dbReference>